<dbReference type="AlphaFoldDB" id="A0A2P5C667"/>
<comment type="caution">
    <text evidence="1">The sequence shown here is derived from an EMBL/GenBank/DDBJ whole genome shotgun (WGS) entry which is preliminary data.</text>
</comment>
<evidence type="ECO:0000313" key="2">
    <source>
        <dbReference type="Proteomes" id="UP000237105"/>
    </source>
</evidence>
<evidence type="ECO:0000313" key="1">
    <source>
        <dbReference type="EMBL" id="PON56505.1"/>
    </source>
</evidence>
<keyword evidence="2" id="KW-1185">Reference proteome</keyword>
<protein>
    <submittedName>
        <fullName evidence="1">Uncharacterized protein</fullName>
    </submittedName>
</protein>
<sequence length="86" mass="9710">MVTGRKRQARGLAIVGAEDDFSRRIDVMLQLMGAYRSRAEKESEVEGPEVGPLRKKGGWVLLGVSDLVLPYTYNWFFSPVKRSHVT</sequence>
<organism evidence="1 2">
    <name type="scientific">Parasponia andersonii</name>
    <name type="common">Sponia andersonii</name>
    <dbReference type="NCBI Taxonomy" id="3476"/>
    <lineage>
        <taxon>Eukaryota</taxon>
        <taxon>Viridiplantae</taxon>
        <taxon>Streptophyta</taxon>
        <taxon>Embryophyta</taxon>
        <taxon>Tracheophyta</taxon>
        <taxon>Spermatophyta</taxon>
        <taxon>Magnoliopsida</taxon>
        <taxon>eudicotyledons</taxon>
        <taxon>Gunneridae</taxon>
        <taxon>Pentapetalae</taxon>
        <taxon>rosids</taxon>
        <taxon>fabids</taxon>
        <taxon>Rosales</taxon>
        <taxon>Cannabaceae</taxon>
        <taxon>Parasponia</taxon>
    </lineage>
</organism>
<dbReference type="Proteomes" id="UP000237105">
    <property type="component" value="Unassembled WGS sequence"/>
</dbReference>
<reference evidence="2" key="1">
    <citation type="submission" date="2016-06" db="EMBL/GenBank/DDBJ databases">
        <title>Parallel loss of symbiosis genes in relatives of nitrogen-fixing non-legume Parasponia.</title>
        <authorList>
            <person name="Van Velzen R."/>
            <person name="Holmer R."/>
            <person name="Bu F."/>
            <person name="Rutten L."/>
            <person name="Van Zeijl A."/>
            <person name="Liu W."/>
            <person name="Santuari L."/>
            <person name="Cao Q."/>
            <person name="Sharma T."/>
            <person name="Shen D."/>
            <person name="Roswanjaya Y."/>
            <person name="Wardhani T."/>
            <person name="Kalhor M.S."/>
            <person name="Jansen J."/>
            <person name="Van den Hoogen J."/>
            <person name="Gungor B."/>
            <person name="Hartog M."/>
            <person name="Hontelez J."/>
            <person name="Verver J."/>
            <person name="Yang W.-C."/>
            <person name="Schijlen E."/>
            <person name="Repin R."/>
            <person name="Schilthuizen M."/>
            <person name="Schranz E."/>
            <person name="Heidstra R."/>
            <person name="Miyata K."/>
            <person name="Fedorova E."/>
            <person name="Kohlen W."/>
            <person name="Bisseling T."/>
            <person name="Smit S."/>
            <person name="Geurts R."/>
        </authorList>
    </citation>
    <scope>NUCLEOTIDE SEQUENCE [LARGE SCALE GENOMIC DNA]</scope>
    <source>
        <strain evidence="2">cv. WU1-14</strain>
    </source>
</reference>
<gene>
    <name evidence="1" type="ORF">PanWU01x14_180730</name>
</gene>
<dbReference type="EMBL" id="JXTB01000170">
    <property type="protein sequence ID" value="PON56505.1"/>
    <property type="molecule type" value="Genomic_DNA"/>
</dbReference>
<name>A0A2P5C667_PARAD</name>
<accession>A0A2P5C667</accession>
<proteinExistence type="predicted"/>